<keyword evidence="3" id="KW-1185">Reference proteome</keyword>
<feature type="non-terminal residue" evidence="2">
    <location>
        <position position="321"/>
    </location>
</feature>
<dbReference type="InterPro" id="IPR009091">
    <property type="entry name" value="RCC1/BLIP-II"/>
</dbReference>
<dbReference type="InterPro" id="IPR000408">
    <property type="entry name" value="Reg_chr_condens"/>
</dbReference>
<dbReference type="GO" id="GO:0005085">
    <property type="term" value="F:guanyl-nucleotide exchange factor activity"/>
    <property type="evidence" value="ECO:0007669"/>
    <property type="project" value="TreeGrafter"/>
</dbReference>
<dbReference type="Gene3D" id="2.130.10.30">
    <property type="entry name" value="Regulator of chromosome condensation 1/beta-lactamase-inhibitor protein II"/>
    <property type="match status" value="1"/>
</dbReference>
<comment type="caution">
    <text evidence="2">The sequence shown here is derived from an EMBL/GenBank/DDBJ whole genome shotgun (WGS) entry which is preliminary data.</text>
</comment>
<dbReference type="PROSITE" id="PS50012">
    <property type="entry name" value="RCC1_3"/>
    <property type="match status" value="1"/>
</dbReference>
<dbReference type="OrthoDB" id="5370059at2759"/>
<dbReference type="OMA" id="TTDGCIY"/>
<reference evidence="2 3" key="1">
    <citation type="submission" date="2018-05" db="EMBL/GenBank/DDBJ databases">
        <title>Draft genome sequence of Scytalidium lignicola DSM 105466, a ubiquitous saprotrophic fungus.</title>
        <authorList>
            <person name="Buettner E."/>
            <person name="Gebauer A.M."/>
            <person name="Hofrichter M."/>
            <person name="Liers C."/>
            <person name="Kellner H."/>
        </authorList>
    </citation>
    <scope>NUCLEOTIDE SEQUENCE [LARGE SCALE GENOMIC DNA]</scope>
    <source>
        <strain evidence="2 3">DSM 105466</strain>
    </source>
</reference>
<accession>A0A3E2HF11</accession>
<proteinExistence type="predicted"/>
<dbReference type="SUPFAM" id="SSF50985">
    <property type="entry name" value="RCC1/BLIP-II"/>
    <property type="match status" value="1"/>
</dbReference>
<dbReference type="PANTHER" id="PTHR45982">
    <property type="entry name" value="REGULATOR OF CHROMOSOME CONDENSATION"/>
    <property type="match status" value="1"/>
</dbReference>
<feature type="non-terminal residue" evidence="2">
    <location>
        <position position="1"/>
    </location>
</feature>
<evidence type="ECO:0000313" key="3">
    <source>
        <dbReference type="Proteomes" id="UP000258309"/>
    </source>
</evidence>
<dbReference type="GO" id="GO:0005737">
    <property type="term" value="C:cytoplasm"/>
    <property type="evidence" value="ECO:0007669"/>
    <property type="project" value="TreeGrafter"/>
</dbReference>
<dbReference type="EMBL" id="NCSJ02000064">
    <property type="protein sequence ID" value="RFU31957.1"/>
    <property type="molecule type" value="Genomic_DNA"/>
</dbReference>
<gene>
    <name evidence="2" type="ORF">B7463_g4388</name>
</gene>
<protein>
    <submittedName>
        <fullName evidence="2">Uncharacterized protein</fullName>
    </submittedName>
</protein>
<sequence length="321" mass="35575">MFDTQDQCSDWEDLNNGSLAQAAGLWFDNNVHLDSALCHSSYFEVTYCFAPPTRHSAPSPWGVMELWASGLNSWGQLTFGNIEEPGNNLRAFQRILYDEEKIEILRTCTSATVALVDGSVYEFENIAAWLQRKGRCLDKIQNPKHIISYRTGFAVLTTDGQVWTWGDLRYESCLGREVEDQSEALEPGLVESLLDLPTGPIVKISGGGYVLAALTSGNDLYVWGGRMGESTYLDGLSGTVSPVDVDDHDILDFSVGDRHIIILTTDHRVFVVGDNHQGQLGLPVSDTINWQEVSLPFHNGQEVVGVHADYKTSLLLVKIYS</sequence>
<dbReference type="STRING" id="5539.A0A3E2HF11"/>
<dbReference type="Pfam" id="PF13540">
    <property type="entry name" value="RCC1_2"/>
    <property type="match status" value="1"/>
</dbReference>
<name>A0A3E2HF11_SCYLI</name>
<dbReference type="InterPro" id="IPR051553">
    <property type="entry name" value="Ran_GTPase-activating"/>
</dbReference>
<dbReference type="Proteomes" id="UP000258309">
    <property type="component" value="Unassembled WGS sequence"/>
</dbReference>
<organism evidence="2 3">
    <name type="scientific">Scytalidium lignicola</name>
    <name type="common">Hyphomycete</name>
    <dbReference type="NCBI Taxonomy" id="5539"/>
    <lineage>
        <taxon>Eukaryota</taxon>
        <taxon>Fungi</taxon>
        <taxon>Dikarya</taxon>
        <taxon>Ascomycota</taxon>
        <taxon>Pezizomycotina</taxon>
        <taxon>Leotiomycetes</taxon>
        <taxon>Leotiomycetes incertae sedis</taxon>
        <taxon>Scytalidium</taxon>
    </lineage>
</organism>
<dbReference type="AlphaFoldDB" id="A0A3E2HF11"/>
<feature type="repeat" description="RCC1" evidence="1">
    <location>
        <begin position="160"/>
        <end position="217"/>
    </location>
</feature>
<dbReference type="Pfam" id="PF00415">
    <property type="entry name" value="RCC1"/>
    <property type="match status" value="1"/>
</dbReference>
<dbReference type="PANTHER" id="PTHR45982:SF1">
    <property type="entry name" value="REGULATOR OF CHROMOSOME CONDENSATION"/>
    <property type="match status" value="1"/>
</dbReference>
<evidence type="ECO:0000256" key="1">
    <source>
        <dbReference type="PROSITE-ProRule" id="PRU00235"/>
    </source>
</evidence>
<evidence type="ECO:0000313" key="2">
    <source>
        <dbReference type="EMBL" id="RFU31957.1"/>
    </source>
</evidence>